<evidence type="ECO:0000256" key="1">
    <source>
        <dbReference type="ARBA" id="ARBA00023125"/>
    </source>
</evidence>
<dbReference type="SMART" id="SM00530">
    <property type="entry name" value="HTH_XRE"/>
    <property type="match status" value="1"/>
</dbReference>
<dbReference type="PANTHER" id="PTHR46558:SF11">
    <property type="entry name" value="HTH-TYPE TRANSCRIPTIONAL REGULATOR XRE"/>
    <property type="match status" value="1"/>
</dbReference>
<dbReference type="PANTHER" id="PTHR46558">
    <property type="entry name" value="TRACRIPTIONAL REGULATORY PROTEIN-RELATED-RELATED"/>
    <property type="match status" value="1"/>
</dbReference>
<dbReference type="RefSeq" id="WP_188725871.1">
    <property type="nucleotide sequence ID" value="NZ_BMJD01000065.1"/>
</dbReference>
<gene>
    <name evidence="3" type="primary">xre</name>
    <name evidence="3" type="ORF">GCM10011409_43210</name>
</gene>
<evidence type="ECO:0000313" key="4">
    <source>
        <dbReference type="Proteomes" id="UP000621492"/>
    </source>
</evidence>
<keyword evidence="1" id="KW-0238">DNA-binding</keyword>
<reference evidence="3" key="2">
    <citation type="submission" date="2020-09" db="EMBL/GenBank/DDBJ databases">
        <authorList>
            <person name="Sun Q."/>
            <person name="Zhou Y."/>
        </authorList>
    </citation>
    <scope>NUCLEOTIDE SEQUENCE</scope>
    <source>
        <strain evidence="3">CGMCC 1.15454</strain>
    </source>
</reference>
<feature type="domain" description="HTH cro/C1-type" evidence="2">
    <location>
        <begin position="8"/>
        <end position="62"/>
    </location>
</feature>
<evidence type="ECO:0000259" key="2">
    <source>
        <dbReference type="PROSITE" id="PS50943"/>
    </source>
</evidence>
<organism evidence="3 4">
    <name type="scientific">Lentibacillus populi</name>
    <dbReference type="NCBI Taxonomy" id="1827502"/>
    <lineage>
        <taxon>Bacteria</taxon>
        <taxon>Bacillati</taxon>
        <taxon>Bacillota</taxon>
        <taxon>Bacilli</taxon>
        <taxon>Bacillales</taxon>
        <taxon>Bacillaceae</taxon>
        <taxon>Lentibacillus</taxon>
    </lineage>
</organism>
<dbReference type="InterPro" id="IPR001387">
    <property type="entry name" value="Cro/C1-type_HTH"/>
</dbReference>
<comment type="caution">
    <text evidence="3">The sequence shown here is derived from an EMBL/GenBank/DDBJ whole genome shotgun (WGS) entry which is preliminary data.</text>
</comment>
<dbReference type="EMBL" id="BMJD01000065">
    <property type="protein sequence ID" value="GGB61324.1"/>
    <property type="molecule type" value="Genomic_DNA"/>
</dbReference>
<sequence length="118" mass="14050">MNILGNRIKYLREKKDYSQKQVADALGISNVQLSRYESGDRKPDPDTIRMLADFYEVTTDYLLGHETNDNKLDYYKNKIAKEFPDIDLMFKEMESLTAQEMKEVYEYIKFRNSQKKDD</sequence>
<reference evidence="3" key="1">
    <citation type="journal article" date="2014" name="Int. J. Syst. Evol. Microbiol.">
        <title>Complete genome sequence of Corynebacterium casei LMG S-19264T (=DSM 44701T), isolated from a smear-ripened cheese.</title>
        <authorList>
            <consortium name="US DOE Joint Genome Institute (JGI-PGF)"/>
            <person name="Walter F."/>
            <person name="Albersmeier A."/>
            <person name="Kalinowski J."/>
            <person name="Ruckert C."/>
        </authorList>
    </citation>
    <scope>NUCLEOTIDE SEQUENCE</scope>
    <source>
        <strain evidence="3">CGMCC 1.15454</strain>
    </source>
</reference>
<dbReference type="Pfam" id="PF01381">
    <property type="entry name" value="HTH_3"/>
    <property type="match status" value="1"/>
</dbReference>
<keyword evidence="4" id="KW-1185">Reference proteome</keyword>
<dbReference type="Gene3D" id="1.10.260.40">
    <property type="entry name" value="lambda repressor-like DNA-binding domains"/>
    <property type="match status" value="1"/>
</dbReference>
<dbReference type="AlphaFoldDB" id="A0A9W5U1P0"/>
<dbReference type="InterPro" id="IPR010982">
    <property type="entry name" value="Lambda_DNA-bd_dom_sf"/>
</dbReference>
<evidence type="ECO:0000313" key="3">
    <source>
        <dbReference type="EMBL" id="GGB61324.1"/>
    </source>
</evidence>
<dbReference type="Proteomes" id="UP000621492">
    <property type="component" value="Unassembled WGS sequence"/>
</dbReference>
<protein>
    <submittedName>
        <fullName evidence="3">HTH-type transcriptional regulator Xre</fullName>
    </submittedName>
</protein>
<accession>A0A9W5U1P0</accession>
<dbReference type="PROSITE" id="PS50943">
    <property type="entry name" value="HTH_CROC1"/>
    <property type="match status" value="1"/>
</dbReference>
<dbReference type="GO" id="GO:0003677">
    <property type="term" value="F:DNA binding"/>
    <property type="evidence" value="ECO:0007669"/>
    <property type="project" value="UniProtKB-KW"/>
</dbReference>
<name>A0A9W5U1P0_9BACI</name>
<dbReference type="CDD" id="cd00093">
    <property type="entry name" value="HTH_XRE"/>
    <property type="match status" value="1"/>
</dbReference>
<proteinExistence type="predicted"/>
<dbReference type="SUPFAM" id="SSF47413">
    <property type="entry name" value="lambda repressor-like DNA-binding domains"/>
    <property type="match status" value="1"/>
</dbReference>